<dbReference type="GO" id="GO:0006235">
    <property type="term" value="P:dTTP biosynthetic process"/>
    <property type="evidence" value="ECO:0007669"/>
    <property type="project" value="UniProtKB-UniRule"/>
</dbReference>
<dbReference type="GO" id="GO:0006231">
    <property type="term" value="P:dTMP biosynthetic process"/>
    <property type="evidence" value="ECO:0007669"/>
    <property type="project" value="UniProtKB-UniRule"/>
</dbReference>
<feature type="binding site" evidence="5">
    <location>
        <begin position="123"/>
        <end position="124"/>
    </location>
    <ligand>
        <name>dUMP</name>
        <dbReference type="ChEBI" id="CHEBI:246422"/>
        <note>ligand shared between dimeric partners</note>
    </ligand>
</feature>
<sequence length="281" mass="32060">MKQYHQLLEHILEHGNDKQDRTGTGTRSVFGYQMRFDLSEGFPLVTTKKLHLKSIIYELLWFLNGDTNVKYLQENGVRIWNEWADGNGDLGPVYGHQWRNWNSKDIDQISEVIHTLKNNPDSRRMLVTAWNPEVMPDTSVSFAENVANNKAALPPCHAFFQFYVAPSTGSGQARKLSCQLYQRSADVFLGVPFNIASYALFTMMMAQVCGYEAGDFIHTFGDVHIYNNHTEQVKLQLSRQPKPLPRMTLNPEVKDIFSFKFGDFTLTGYDPHPHIKGAVAV</sequence>
<comment type="catalytic activity">
    <reaction evidence="5">
        <text>dUMP + (6R)-5,10-methylene-5,6,7,8-tetrahydrofolate = 7,8-dihydrofolate + dTMP</text>
        <dbReference type="Rhea" id="RHEA:12104"/>
        <dbReference type="ChEBI" id="CHEBI:15636"/>
        <dbReference type="ChEBI" id="CHEBI:57451"/>
        <dbReference type="ChEBI" id="CHEBI:63528"/>
        <dbReference type="ChEBI" id="CHEBI:246422"/>
        <dbReference type="EC" id="2.1.1.45"/>
    </reaction>
</comment>
<dbReference type="HAMAP" id="MF_00008">
    <property type="entry name" value="Thymidy_synth_bact"/>
    <property type="match status" value="1"/>
</dbReference>
<dbReference type="GO" id="GO:0004799">
    <property type="term" value="F:thymidylate synthase activity"/>
    <property type="evidence" value="ECO:0007669"/>
    <property type="project" value="UniProtKB-UniRule"/>
</dbReference>
<dbReference type="Gene3D" id="3.30.572.10">
    <property type="entry name" value="Thymidylate synthase/dCMP hydroxymethylase domain"/>
    <property type="match status" value="1"/>
</dbReference>
<dbReference type="EMBL" id="JACVDC010000091">
    <property type="protein sequence ID" value="MBC9798140.1"/>
    <property type="molecule type" value="Genomic_DNA"/>
</dbReference>
<feature type="binding site" description="in other chain" evidence="5">
    <location>
        <begin position="224"/>
        <end position="226"/>
    </location>
    <ligand>
        <name>dUMP</name>
        <dbReference type="ChEBI" id="CHEBI:246422"/>
        <note>ligand shared between dimeric partners</note>
    </ligand>
</feature>
<feature type="binding site" evidence="5">
    <location>
        <position position="186"/>
    </location>
    <ligand>
        <name>(6R)-5,10-methylene-5,6,7,8-tetrahydrofolate</name>
        <dbReference type="ChEBI" id="CHEBI:15636"/>
    </ligand>
</feature>
<comment type="subcellular location">
    <subcellularLocation>
        <location evidence="5">Cytoplasm</location>
    </subcellularLocation>
</comment>
<dbReference type="FunFam" id="3.30.572.10:FF:000013">
    <property type="entry name" value="Thymidylate synthase"/>
    <property type="match status" value="1"/>
</dbReference>
<feature type="binding site" description="in other chain" evidence="5">
    <location>
        <begin position="183"/>
        <end position="186"/>
    </location>
    <ligand>
        <name>dUMP</name>
        <dbReference type="ChEBI" id="CHEBI:246422"/>
        <note>ligand shared between dimeric partners</note>
    </ligand>
</feature>
<evidence type="ECO:0000313" key="8">
    <source>
        <dbReference type="Proteomes" id="UP000653730"/>
    </source>
</evidence>
<evidence type="ECO:0000256" key="5">
    <source>
        <dbReference type="HAMAP-Rule" id="MF_00008"/>
    </source>
</evidence>
<dbReference type="InterPro" id="IPR036926">
    <property type="entry name" value="Thymidate_synth/dCMP_Mease_sf"/>
</dbReference>
<evidence type="ECO:0000259" key="6">
    <source>
        <dbReference type="Pfam" id="PF00303"/>
    </source>
</evidence>
<dbReference type="InterPro" id="IPR045097">
    <property type="entry name" value="Thymidate_synth/dCMP_Mease"/>
</dbReference>
<dbReference type="RefSeq" id="WP_187967266.1">
    <property type="nucleotide sequence ID" value="NZ_JACVDC010000091.1"/>
</dbReference>
<comment type="subunit">
    <text evidence="5">Homodimer.</text>
</comment>
<keyword evidence="2 5" id="KW-0489">Methyltransferase</keyword>
<feature type="domain" description="Thymidylate synthase/dCMP hydroxymethylase" evidence="6">
    <location>
        <begin position="2"/>
        <end position="281"/>
    </location>
</feature>
<comment type="caution">
    <text evidence="7">The sequence shown here is derived from an EMBL/GenBank/DDBJ whole genome shotgun (WGS) entry which is preliminary data.</text>
</comment>
<comment type="pathway">
    <text evidence="5">Pyrimidine metabolism; dTTP biosynthesis.</text>
</comment>
<keyword evidence="4 5" id="KW-0545">Nucleotide biosynthesis</keyword>
<organism evidence="7 8">
    <name type="scientific">Sinomicrobium weinanense</name>
    <dbReference type="NCBI Taxonomy" id="2842200"/>
    <lineage>
        <taxon>Bacteria</taxon>
        <taxon>Pseudomonadati</taxon>
        <taxon>Bacteroidota</taxon>
        <taxon>Flavobacteriia</taxon>
        <taxon>Flavobacteriales</taxon>
        <taxon>Flavobacteriaceae</taxon>
        <taxon>Sinomicrobium</taxon>
    </lineage>
</organism>
<keyword evidence="5" id="KW-0963">Cytoplasm</keyword>
<dbReference type="InterPro" id="IPR000398">
    <property type="entry name" value="Thymidylate_synthase"/>
</dbReference>
<evidence type="ECO:0000256" key="2">
    <source>
        <dbReference type="ARBA" id="ARBA00022603"/>
    </source>
</evidence>
<dbReference type="GO" id="GO:0005829">
    <property type="term" value="C:cytosol"/>
    <property type="evidence" value="ECO:0007669"/>
    <property type="project" value="TreeGrafter"/>
</dbReference>
<dbReference type="Pfam" id="PF00303">
    <property type="entry name" value="Thymidylat_synt"/>
    <property type="match status" value="1"/>
</dbReference>
<dbReference type="AlphaFoldDB" id="A0A926JVA9"/>
<feature type="active site" description="Nucleophile" evidence="5">
    <location>
        <position position="156"/>
    </location>
</feature>
<dbReference type="InterPro" id="IPR023451">
    <property type="entry name" value="Thymidate_synth/dCMP_Mease_dom"/>
</dbReference>
<feature type="binding site" evidence="5">
    <location>
        <position position="51"/>
    </location>
    <ligand>
        <name>(6R)-5,10-methylene-5,6,7,8-tetrahydrofolate</name>
        <dbReference type="ChEBI" id="CHEBI:15636"/>
    </ligand>
</feature>
<feature type="binding site" description="in other chain" evidence="5">
    <location>
        <position position="194"/>
    </location>
    <ligand>
        <name>dUMP</name>
        <dbReference type="ChEBI" id="CHEBI:246422"/>
        <note>ligand shared between dimeric partners</note>
    </ligand>
</feature>
<feature type="binding site" evidence="5">
    <location>
        <position position="280"/>
    </location>
    <ligand>
        <name>(6R)-5,10-methylene-5,6,7,8-tetrahydrofolate</name>
        <dbReference type="ChEBI" id="CHEBI:15636"/>
    </ligand>
</feature>
<dbReference type="NCBIfam" id="NF002497">
    <property type="entry name" value="PRK01827.1-3"/>
    <property type="match status" value="1"/>
</dbReference>
<reference evidence="7 8" key="1">
    <citation type="submission" date="2020-09" db="EMBL/GenBank/DDBJ databases">
        <title>Sinomicrobium weinanense sp. nov., a halophilic bacteria isolated from saline-alkali soil.</title>
        <authorList>
            <person name="Wu P."/>
            <person name="Ren H."/>
            <person name="Mei Y."/>
            <person name="Liang Y."/>
            <person name="Chen Z."/>
        </authorList>
    </citation>
    <scope>NUCLEOTIDE SEQUENCE [LARGE SCALE GENOMIC DNA]</scope>
    <source>
        <strain evidence="7 8">FJxs</strain>
    </source>
</reference>
<keyword evidence="3 5" id="KW-0808">Transferase</keyword>
<evidence type="ECO:0000256" key="4">
    <source>
        <dbReference type="ARBA" id="ARBA00022727"/>
    </source>
</evidence>
<evidence type="ECO:0000313" key="7">
    <source>
        <dbReference type="EMBL" id="MBC9798140.1"/>
    </source>
</evidence>
<gene>
    <name evidence="5" type="primary">thyA</name>
    <name evidence="7" type="ORF">IBL28_19370</name>
</gene>
<feature type="binding site" description="in other chain" evidence="5">
    <location>
        <position position="21"/>
    </location>
    <ligand>
        <name>dUMP</name>
        <dbReference type="ChEBI" id="CHEBI:246422"/>
        <note>ligand shared between dimeric partners</note>
    </ligand>
</feature>
<dbReference type="PANTHER" id="PTHR11548">
    <property type="entry name" value="THYMIDYLATE SYNTHASE 1"/>
    <property type="match status" value="1"/>
</dbReference>
<proteinExistence type="inferred from homology"/>
<name>A0A926JVA9_9FLAO</name>
<comment type="similarity">
    <text evidence="5">Belongs to the thymidylate synthase family. Bacterial-type ThyA subfamily.</text>
</comment>
<dbReference type="Proteomes" id="UP000653730">
    <property type="component" value="Unassembled WGS sequence"/>
</dbReference>
<dbReference type="SUPFAM" id="SSF55831">
    <property type="entry name" value="Thymidylate synthase/dCMP hydroxymethylase"/>
    <property type="match status" value="1"/>
</dbReference>
<evidence type="ECO:0000256" key="3">
    <source>
        <dbReference type="ARBA" id="ARBA00022679"/>
    </source>
</evidence>
<accession>A0A926JVA9</accession>
<dbReference type="EC" id="2.1.1.45" evidence="1 5"/>
<comment type="function">
    <text evidence="5">Catalyzes the reductive methylation of 2'-deoxyuridine-5'-monophosphate (dUMP) to 2'-deoxythymidine-5'-monophosphate (dTMP) while utilizing 5,10-methylenetetrahydrofolate (mTHF) as the methyl donor and reductant in the reaction, yielding dihydrofolate (DHF) as a by-product. This enzymatic reaction provides an intracellular de novo source of dTMP, an essential precursor for DNA biosynthesis.</text>
</comment>
<dbReference type="PRINTS" id="PR00108">
    <property type="entry name" value="THYMDSNTHASE"/>
</dbReference>
<dbReference type="NCBIfam" id="NF002499">
    <property type="entry name" value="PRK01827.1-5"/>
    <property type="match status" value="1"/>
</dbReference>
<dbReference type="CDD" id="cd00351">
    <property type="entry name" value="TS_Pyrimidine_HMase"/>
    <property type="match status" value="1"/>
</dbReference>
<dbReference type="NCBIfam" id="TIGR03284">
    <property type="entry name" value="thym_sym"/>
    <property type="match status" value="2"/>
</dbReference>
<evidence type="ECO:0000256" key="1">
    <source>
        <dbReference type="ARBA" id="ARBA00011947"/>
    </source>
</evidence>
<protein>
    <recommendedName>
        <fullName evidence="1 5">Thymidylate synthase</fullName>
        <shortName evidence="5">TS</shortName>
        <shortName evidence="5">TSase</shortName>
        <ecNumber evidence="1 5">2.1.1.45</ecNumber>
    </recommendedName>
</protein>
<dbReference type="GO" id="GO:0032259">
    <property type="term" value="P:methylation"/>
    <property type="evidence" value="ECO:0007669"/>
    <property type="project" value="UniProtKB-KW"/>
</dbReference>
<dbReference type="PANTHER" id="PTHR11548:SF9">
    <property type="entry name" value="THYMIDYLATE SYNTHASE"/>
    <property type="match status" value="1"/>
</dbReference>
<keyword evidence="8" id="KW-1185">Reference proteome</keyword>